<dbReference type="CDD" id="cd00187">
    <property type="entry name" value="TOP4c"/>
    <property type="match status" value="1"/>
</dbReference>
<keyword evidence="6 8" id="KW-0238">DNA-binding</keyword>
<keyword evidence="7 8" id="KW-0413">Isomerase</keyword>
<accession>A0ABY8G625</accession>
<dbReference type="Pfam" id="PF00521">
    <property type="entry name" value="DNA_topoisoIV"/>
    <property type="match status" value="1"/>
</dbReference>
<dbReference type="Gene3D" id="1.10.268.10">
    <property type="entry name" value="Topoisomerase, domain 3"/>
    <property type="match status" value="1"/>
</dbReference>
<dbReference type="NCBIfam" id="TIGR01063">
    <property type="entry name" value="gyrA"/>
    <property type="match status" value="1"/>
</dbReference>
<evidence type="ECO:0000256" key="5">
    <source>
        <dbReference type="ARBA" id="ARBA00023029"/>
    </source>
</evidence>
<comment type="subunit">
    <text evidence="8">Heterotetramer, composed of two GyrA and two GyrB chains. In the heterotetramer, GyrA contains the active site tyrosine that forms a transient covalent intermediate with DNA, while GyrB binds cofactors and catalyzes ATP hydrolysis.</text>
</comment>
<dbReference type="PROSITE" id="PS52040">
    <property type="entry name" value="TOPO_IIA"/>
    <property type="match status" value="1"/>
</dbReference>
<evidence type="ECO:0000256" key="3">
    <source>
        <dbReference type="ARBA" id="ARBA00022741"/>
    </source>
</evidence>
<keyword evidence="3 8" id="KW-0547">Nucleotide-binding</keyword>
<dbReference type="EMBL" id="CP114280">
    <property type="protein sequence ID" value="WFN55365.1"/>
    <property type="molecule type" value="Genomic_DNA"/>
</dbReference>
<protein>
    <recommendedName>
        <fullName evidence="8">DNA gyrase subunit A</fullName>
        <ecNumber evidence="8">5.6.2.2</ecNumber>
    </recommendedName>
</protein>
<dbReference type="RefSeq" id="WP_125258737.1">
    <property type="nucleotide sequence ID" value="NZ_CP114280.1"/>
</dbReference>
<dbReference type="HAMAP" id="MF_01897">
    <property type="entry name" value="GyrA"/>
    <property type="match status" value="1"/>
</dbReference>
<comment type="similarity">
    <text evidence="2 8">Belongs to the type II topoisomerase GyrA/ParC subunit family.</text>
</comment>
<organism evidence="12 13">
    <name type="scientific">Dickeya lacustris</name>
    <dbReference type="NCBI Taxonomy" id="2259638"/>
    <lineage>
        <taxon>Bacteria</taxon>
        <taxon>Pseudomonadati</taxon>
        <taxon>Pseudomonadota</taxon>
        <taxon>Gammaproteobacteria</taxon>
        <taxon>Enterobacterales</taxon>
        <taxon>Pectobacteriaceae</taxon>
        <taxon>Dickeya</taxon>
    </lineage>
</organism>
<dbReference type="Proteomes" id="UP001219630">
    <property type="component" value="Chromosome"/>
</dbReference>
<dbReference type="NCBIfam" id="NF004044">
    <property type="entry name" value="PRK05561.1"/>
    <property type="match status" value="1"/>
</dbReference>
<gene>
    <name evidence="8 12" type="primary">gyrA</name>
    <name evidence="12" type="ORF">O1Q98_17420</name>
</gene>
<evidence type="ECO:0000256" key="9">
    <source>
        <dbReference type="PROSITE-ProRule" id="PRU01384"/>
    </source>
</evidence>
<comment type="catalytic activity">
    <reaction evidence="1 8 9">
        <text>ATP-dependent breakage, passage and rejoining of double-stranded DNA.</text>
        <dbReference type="EC" id="5.6.2.2"/>
    </reaction>
</comment>
<proteinExistence type="inferred from homology"/>
<evidence type="ECO:0000256" key="1">
    <source>
        <dbReference type="ARBA" id="ARBA00000185"/>
    </source>
</evidence>
<dbReference type="InterPro" id="IPR006691">
    <property type="entry name" value="GyrA/parC_rep"/>
</dbReference>
<dbReference type="InterPro" id="IPR005743">
    <property type="entry name" value="GyrA"/>
</dbReference>
<dbReference type="InterPro" id="IPR035516">
    <property type="entry name" value="Gyrase/topoIV_suA_C"/>
</dbReference>
<reference evidence="12 13" key="1">
    <citation type="submission" date="2022-12" db="EMBL/GenBank/DDBJ databases">
        <title>Complete genome sequencing of Dickeya lacustris type strain LMG30899.</title>
        <authorList>
            <person name="Dobhal S."/>
            <person name="Arizala D."/>
            <person name="Arif M."/>
        </authorList>
    </citation>
    <scope>NUCLEOTIDE SEQUENCE [LARGE SCALE GENOMIC DNA]</scope>
    <source>
        <strain evidence="12 13">LMG30899</strain>
    </source>
</reference>
<dbReference type="SUPFAM" id="SSF56719">
    <property type="entry name" value="Type II DNA topoisomerase"/>
    <property type="match status" value="1"/>
</dbReference>
<dbReference type="SMART" id="SM00434">
    <property type="entry name" value="TOP4c"/>
    <property type="match status" value="1"/>
</dbReference>
<dbReference type="GO" id="GO:0003918">
    <property type="term" value="F:DNA topoisomerase type II (double strand cut, ATP-hydrolyzing) activity"/>
    <property type="evidence" value="ECO:0007669"/>
    <property type="project" value="UniProtKB-EC"/>
</dbReference>
<dbReference type="InterPro" id="IPR013760">
    <property type="entry name" value="Topo_IIA-like_dom_sf"/>
</dbReference>
<dbReference type="Pfam" id="PF03989">
    <property type="entry name" value="DNA_gyraseA_C"/>
    <property type="match status" value="6"/>
</dbReference>
<keyword evidence="5 8" id="KW-0799">Topoisomerase</keyword>
<dbReference type="Gene3D" id="3.90.199.10">
    <property type="entry name" value="Topoisomerase II, domain 5"/>
    <property type="match status" value="1"/>
</dbReference>
<dbReference type="NCBIfam" id="NF004043">
    <property type="entry name" value="PRK05560.1"/>
    <property type="match status" value="1"/>
</dbReference>
<feature type="domain" description="Topo IIA-type catalytic" evidence="11">
    <location>
        <begin position="34"/>
        <end position="533"/>
    </location>
</feature>
<keyword evidence="13" id="KW-1185">Reference proteome</keyword>
<comment type="miscellaneous">
    <text evidence="8">Few gyrases are as efficient as E.coli at forming negative supercoils. Not all organisms have 2 type II topoisomerases; in organisms with a single type II topoisomerase this enzyme also has to decatenate newly replicated chromosomes.</text>
</comment>
<feature type="active site" description="O-(5'-phospho-DNA)-tyrosine intermediate" evidence="8 9">
    <location>
        <position position="122"/>
    </location>
</feature>
<evidence type="ECO:0000256" key="10">
    <source>
        <dbReference type="SAM" id="MobiDB-lite"/>
    </source>
</evidence>
<evidence type="ECO:0000256" key="6">
    <source>
        <dbReference type="ARBA" id="ARBA00023125"/>
    </source>
</evidence>
<evidence type="ECO:0000256" key="7">
    <source>
        <dbReference type="ARBA" id="ARBA00023235"/>
    </source>
</evidence>
<evidence type="ECO:0000256" key="8">
    <source>
        <dbReference type="HAMAP-Rule" id="MF_01897"/>
    </source>
</evidence>
<keyword evidence="4 8" id="KW-0067">ATP-binding</keyword>
<evidence type="ECO:0000313" key="13">
    <source>
        <dbReference type="Proteomes" id="UP001219630"/>
    </source>
</evidence>
<comment type="subcellular location">
    <subcellularLocation>
        <location evidence="8">Cytoplasm</location>
    </subcellularLocation>
</comment>
<dbReference type="Gene3D" id="3.30.1360.40">
    <property type="match status" value="1"/>
</dbReference>
<evidence type="ECO:0000256" key="4">
    <source>
        <dbReference type="ARBA" id="ARBA00022840"/>
    </source>
</evidence>
<feature type="short sequence motif" description="GyrA-box" evidence="8">
    <location>
        <begin position="560"/>
        <end position="566"/>
    </location>
</feature>
<dbReference type="PANTHER" id="PTHR43493">
    <property type="entry name" value="DNA GYRASE/TOPOISOMERASE SUBUNIT A"/>
    <property type="match status" value="1"/>
</dbReference>
<dbReference type="InterPro" id="IPR002205">
    <property type="entry name" value="Topo_IIA_dom_A"/>
</dbReference>
<sequence>MSDLAREITPVNIEEELKSSYLDYAMSVIVGRALPDVRDGLKPVHRRVLYAMSVLGNDWNKPYKKSARVVGDVIGKYHPHGDSAVYDTIVRMAQPFSLRYMLVDGQGNFGSIDGDSAAAMRYTEVRMSKIAHELLADLEKETVDFVPNYDGTEQIPDVMPTRIPNLLVNGSSGIAVGMATNIPPHNLTEVINGCLAYIDDENISIEGLMAHIPGPDFPTAAIINGKRGIEEAYRTGRGKVYIRARAEVEADAKSGRETIIVHEIPYQVNKARLIEKIAELVKEKRIEGISALRDESDKDGMRIVIEIKRDAVGEVVLNHLYAQTQMQVSFGINMVALHQGQPKLMPLKDILAAFVRHRREVVTRRTIFELRKARERAHILEGLAIALANIDPIIELIRHASTPAEAKTALIAQAWQLGSVSAMLERAGDDAARPEWLEPEFGIHDGYYHLTEQQAQAILDLRLQKLTGLEHERLLDEYKELLAQIAELLFILRSPERLMEVIREELVAIREQYNDPRRTEITHNSADINIEDLINEENVVVTLSHQGYVKYQPLSDYEAQRRGGKGKSAARIKEEDFIDRLLVANTHDTILCFSSRGRLYWLKVYQLPEASRGARGRPIINLLPLEQDERITAILPVREYEEGMNVFMATASGTVKKTALTEFSRPRSAGIIAVGLNDGDELIGVDLTDGSNEVMLFSAEGKVVRFCESAVRTMGRTATGVRGISLQNDDRVVSLIVPRGEGDILTVTQNGFGKRTAVSEYPTKSRATKGVISIKVSERNGNVVGAVQVDTADQIMMITDAGTLVRTRVSEVSIVGRNTQGVTLIRTAEDEQVVGLQRVAEPVEDDELDSVVPVDGELPQEESDEPEADDETPADDE</sequence>
<name>A0ABY8G625_9GAMM</name>
<dbReference type="PANTHER" id="PTHR43493:SF5">
    <property type="entry name" value="DNA GYRASE SUBUNIT A, CHLOROPLASTIC_MITOCHONDRIAL"/>
    <property type="match status" value="1"/>
</dbReference>
<dbReference type="EC" id="5.6.2.2" evidence="8"/>
<dbReference type="InterPro" id="IPR013757">
    <property type="entry name" value="Topo_IIA_A_a_sf"/>
</dbReference>
<feature type="compositionally biased region" description="Acidic residues" evidence="10">
    <location>
        <begin position="858"/>
        <end position="877"/>
    </location>
</feature>
<evidence type="ECO:0000256" key="2">
    <source>
        <dbReference type="ARBA" id="ARBA00008263"/>
    </source>
</evidence>
<dbReference type="InterPro" id="IPR050220">
    <property type="entry name" value="Type_II_DNA_Topoisomerases"/>
</dbReference>
<evidence type="ECO:0000313" key="12">
    <source>
        <dbReference type="EMBL" id="WFN55365.1"/>
    </source>
</evidence>
<dbReference type="InterPro" id="IPR013758">
    <property type="entry name" value="Topo_IIA_A/C_ab"/>
</dbReference>
<evidence type="ECO:0000259" key="11">
    <source>
        <dbReference type="PROSITE" id="PS52040"/>
    </source>
</evidence>
<keyword evidence="8" id="KW-0963">Cytoplasm</keyword>
<dbReference type="Gene3D" id="2.120.10.90">
    <property type="entry name" value="DNA gyrase/topoisomerase IV, subunit A, C-terminal"/>
    <property type="match status" value="1"/>
</dbReference>
<dbReference type="SUPFAM" id="SSF101904">
    <property type="entry name" value="GyrA/ParC C-terminal domain-like"/>
    <property type="match status" value="1"/>
</dbReference>
<feature type="region of interest" description="Disordered" evidence="10">
    <location>
        <begin position="839"/>
        <end position="877"/>
    </location>
</feature>
<comment type="function">
    <text evidence="8">A type II topoisomerase that negatively supercoils closed circular double-stranded (ds) DNA in an ATP-dependent manner to modulate DNA topology and maintain chromosomes in an underwound state. Negative supercoiling favors strand separation, and DNA replication, transcription, recombination and repair, all of which involve strand separation. Also able to catalyze the interconversion of other topological isomers of dsDNA rings, including catenanes and knotted rings. Type II topoisomerases break and join 2 DNA strands simultaneously in an ATP-dependent manner.</text>
</comment>